<dbReference type="EMBL" id="MU859258">
    <property type="protein sequence ID" value="KAK3948542.1"/>
    <property type="molecule type" value="Genomic_DNA"/>
</dbReference>
<feature type="region of interest" description="Disordered" evidence="1">
    <location>
        <begin position="36"/>
        <end position="57"/>
    </location>
</feature>
<dbReference type="AlphaFoldDB" id="A0AAN6SBV8"/>
<comment type="caution">
    <text evidence="2">The sequence shown here is derived from an EMBL/GenBank/DDBJ whole genome shotgun (WGS) entry which is preliminary data.</text>
</comment>
<feature type="region of interest" description="Disordered" evidence="1">
    <location>
        <begin position="69"/>
        <end position="114"/>
    </location>
</feature>
<gene>
    <name evidence="2" type="ORF">QBC32DRAFT_245592</name>
</gene>
<feature type="compositionally biased region" description="Pro residues" evidence="1">
    <location>
        <begin position="74"/>
        <end position="84"/>
    </location>
</feature>
<dbReference type="Proteomes" id="UP001303222">
    <property type="component" value="Unassembled WGS sequence"/>
</dbReference>
<reference evidence="2" key="1">
    <citation type="journal article" date="2023" name="Mol. Phylogenet. Evol.">
        <title>Genome-scale phylogeny and comparative genomics of the fungal order Sordariales.</title>
        <authorList>
            <person name="Hensen N."/>
            <person name="Bonometti L."/>
            <person name="Westerberg I."/>
            <person name="Brannstrom I.O."/>
            <person name="Guillou S."/>
            <person name="Cros-Aarteil S."/>
            <person name="Calhoun S."/>
            <person name="Haridas S."/>
            <person name="Kuo A."/>
            <person name="Mondo S."/>
            <person name="Pangilinan J."/>
            <person name="Riley R."/>
            <person name="LaButti K."/>
            <person name="Andreopoulos B."/>
            <person name="Lipzen A."/>
            <person name="Chen C."/>
            <person name="Yan M."/>
            <person name="Daum C."/>
            <person name="Ng V."/>
            <person name="Clum A."/>
            <person name="Steindorff A."/>
            <person name="Ohm R.A."/>
            <person name="Martin F."/>
            <person name="Silar P."/>
            <person name="Natvig D.O."/>
            <person name="Lalanne C."/>
            <person name="Gautier V."/>
            <person name="Ament-Velasquez S.L."/>
            <person name="Kruys A."/>
            <person name="Hutchinson M.I."/>
            <person name="Powell A.J."/>
            <person name="Barry K."/>
            <person name="Miller A.N."/>
            <person name="Grigoriev I.V."/>
            <person name="Debuchy R."/>
            <person name="Gladieux P."/>
            <person name="Hiltunen Thoren M."/>
            <person name="Johannesson H."/>
        </authorList>
    </citation>
    <scope>NUCLEOTIDE SEQUENCE</scope>
    <source>
        <strain evidence="2">CBS 626.80</strain>
    </source>
</reference>
<proteinExistence type="predicted"/>
<sequence>SSSSPPPSPSGPWLNFFSSSQLPQLACTRNRHLRAHHDGLSNHHHTHHPPPLCEGQLKDIGISNGILIKTPSPVRLPKPNPPCSRPSIGSGANSNHHTPGANFDALNTDAARQH</sequence>
<evidence type="ECO:0000313" key="3">
    <source>
        <dbReference type="Proteomes" id="UP001303222"/>
    </source>
</evidence>
<feature type="non-terminal residue" evidence="2">
    <location>
        <position position="1"/>
    </location>
</feature>
<evidence type="ECO:0000313" key="2">
    <source>
        <dbReference type="EMBL" id="KAK3948542.1"/>
    </source>
</evidence>
<accession>A0AAN6SBV8</accession>
<evidence type="ECO:0000256" key="1">
    <source>
        <dbReference type="SAM" id="MobiDB-lite"/>
    </source>
</evidence>
<keyword evidence="3" id="KW-1185">Reference proteome</keyword>
<reference evidence="2" key="2">
    <citation type="submission" date="2023-06" db="EMBL/GenBank/DDBJ databases">
        <authorList>
            <consortium name="Lawrence Berkeley National Laboratory"/>
            <person name="Mondo S.J."/>
            <person name="Hensen N."/>
            <person name="Bonometti L."/>
            <person name="Westerberg I."/>
            <person name="Brannstrom I.O."/>
            <person name="Guillou S."/>
            <person name="Cros-Aarteil S."/>
            <person name="Calhoun S."/>
            <person name="Haridas S."/>
            <person name="Kuo A."/>
            <person name="Pangilinan J."/>
            <person name="Riley R."/>
            <person name="Labutti K."/>
            <person name="Andreopoulos B."/>
            <person name="Lipzen A."/>
            <person name="Chen C."/>
            <person name="Yanf M."/>
            <person name="Daum C."/>
            <person name="Ng V."/>
            <person name="Clum A."/>
            <person name="Steindorff A."/>
            <person name="Ohm R."/>
            <person name="Martin F."/>
            <person name="Silar P."/>
            <person name="Natvig D."/>
            <person name="Lalanne C."/>
            <person name="Gautier V."/>
            <person name="Ament-Velasquez S.L."/>
            <person name="Kruys A."/>
            <person name="Hutchinson M.I."/>
            <person name="Powell A.J."/>
            <person name="Barry K."/>
            <person name="Miller A.N."/>
            <person name="Grigoriev I.V."/>
            <person name="Debuchy R."/>
            <person name="Gladieux P."/>
            <person name="Thoren M.H."/>
            <person name="Johannesson H."/>
        </authorList>
    </citation>
    <scope>NUCLEOTIDE SEQUENCE</scope>
    <source>
        <strain evidence="2">CBS 626.80</strain>
    </source>
</reference>
<protein>
    <submittedName>
        <fullName evidence="2">Uncharacterized protein</fullName>
    </submittedName>
</protein>
<name>A0AAN6SBV8_9PEZI</name>
<organism evidence="2 3">
    <name type="scientific">Pseudoneurospora amorphoporcata</name>
    <dbReference type="NCBI Taxonomy" id="241081"/>
    <lineage>
        <taxon>Eukaryota</taxon>
        <taxon>Fungi</taxon>
        <taxon>Dikarya</taxon>
        <taxon>Ascomycota</taxon>
        <taxon>Pezizomycotina</taxon>
        <taxon>Sordariomycetes</taxon>
        <taxon>Sordariomycetidae</taxon>
        <taxon>Sordariales</taxon>
        <taxon>Sordariaceae</taxon>
        <taxon>Pseudoneurospora</taxon>
    </lineage>
</organism>